<keyword evidence="3" id="KW-1185">Reference proteome</keyword>
<keyword evidence="1" id="KW-0812">Transmembrane</keyword>
<protein>
    <recommendedName>
        <fullName evidence="4">Integral membrane protein</fullName>
    </recommendedName>
</protein>
<gene>
    <name evidence="2" type="ORF">PV517_24135</name>
</gene>
<evidence type="ECO:0000313" key="3">
    <source>
        <dbReference type="Proteomes" id="UP001271723"/>
    </source>
</evidence>
<reference evidence="2 3" key="1">
    <citation type="journal article" date="2023" name="Microb. Genom.">
        <title>Mesoterricola silvestris gen. nov., sp. nov., Mesoterricola sediminis sp. nov., Geothrix oryzae sp. nov., Geothrix edaphica sp. nov., Geothrix rubra sp. nov., and Geothrix limicola sp. nov., six novel members of Acidobacteriota isolated from soils.</title>
        <authorList>
            <person name="Weisberg A.J."/>
            <person name="Pearce E."/>
            <person name="Kramer C.G."/>
            <person name="Chang J.H."/>
            <person name="Clarke C.R."/>
        </authorList>
    </citation>
    <scope>NUCLEOTIDE SEQUENCE [LARGE SCALE GENOMIC DNA]</scope>
    <source>
        <strain evidence="2 3">NRRL_B-2795</strain>
    </source>
</reference>
<dbReference type="RefSeq" id="WP_267299771.1">
    <property type="nucleotide sequence ID" value="NZ_JAGJBZ010000003.1"/>
</dbReference>
<proteinExistence type="predicted"/>
<keyword evidence="1" id="KW-1133">Transmembrane helix</keyword>
<name>A0ABU4L7S1_9ACTN</name>
<keyword evidence="1" id="KW-0472">Membrane</keyword>
<organism evidence="2 3">
    <name type="scientific">Streptomyces griseiscabiei</name>
    <dbReference type="NCBI Taxonomy" id="2993540"/>
    <lineage>
        <taxon>Bacteria</taxon>
        <taxon>Bacillati</taxon>
        <taxon>Actinomycetota</taxon>
        <taxon>Actinomycetes</taxon>
        <taxon>Kitasatosporales</taxon>
        <taxon>Streptomycetaceae</taxon>
        <taxon>Streptomyces</taxon>
    </lineage>
</organism>
<evidence type="ECO:0000256" key="1">
    <source>
        <dbReference type="SAM" id="Phobius"/>
    </source>
</evidence>
<dbReference type="Proteomes" id="UP001271723">
    <property type="component" value="Unassembled WGS sequence"/>
</dbReference>
<comment type="caution">
    <text evidence="2">The sequence shown here is derived from an EMBL/GenBank/DDBJ whole genome shotgun (WGS) entry which is preliminary data.</text>
</comment>
<sequence>MDRTGPEDRGPERQSVWGCGGCVLSVVGALAATLVWSTSDRTRRHLRGGFEGEDMDYTVLATELPFVVLVGAALPAAVCLAIALVTTRRRGPGASRGGSSGPDG</sequence>
<evidence type="ECO:0000313" key="2">
    <source>
        <dbReference type="EMBL" id="MDX2911762.1"/>
    </source>
</evidence>
<feature type="transmembrane region" description="Helical" evidence="1">
    <location>
        <begin position="64"/>
        <end position="86"/>
    </location>
</feature>
<feature type="transmembrane region" description="Helical" evidence="1">
    <location>
        <begin position="16"/>
        <end position="36"/>
    </location>
</feature>
<evidence type="ECO:0008006" key="4">
    <source>
        <dbReference type="Google" id="ProtNLM"/>
    </source>
</evidence>
<dbReference type="EMBL" id="JARAVY010000009">
    <property type="protein sequence ID" value="MDX2911762.1"/>
    <property type="molecule type" value="Genomic_DNA"/>
</dbReference>
<accession>A0ABU4L7S1</accession>